<dbReference type="Pfam" id="PF04484">
    <property type="entry name" value="QWRF"/>
    <property type="match status" value="1"/>
</dbReference>
<feature type="compositionally biased region" description="Polar residues" evidence="2">
    <location>
        <begin position="41"/>
        <end position="50"/>
    </location>
</feature>
<feature type="compositionally biased region" description="Low complexity" evidence="2">
    <location>
        <begin position="63"/>
        <end position="74"/>
    </location>
</feature>
<feature type="compositionally biased region" description="Basic and acidic residues" evidence="2">
    <location>
        <begin position="1"/>
        <end position="10"/>
    </location>
</feature>
<accession>A0ABD3DMU8</accession>
<dbReference type="AlphaFoldDB" id="A0ABD3DMU8"/>
<protein>
    <recommendedName>
        <fullName evidence="5">AUGMIN subunit 8-like</fullName>
    </recommendedName>
</protein>
<evidence type="ECO:0000313" key="3">
    <source>
        <dbReference type="EMBL" id="KAL3643006.1"/>
    </source>
</evidence>
<organism evidence="3 4">
    <name type="scientific">Castilleja foliolosa</name>
    <dbReference type="NCBI Taxonomy" id="1961234"/>
    <lineage>
        <taxon>Eukaryota</taxon>
        <taxon>Viridiplantae</taxon>
        <taxon>Streptophyta</taxon>
        <taxon>Embryophyta</taxon>
        <taxon>Tracheophyta</taxon>
        <taxon>Spermatophyta</taxon>
        <taxon>Magnoliopsida</taxon>
        <taxon>eudicotyledons</taxon>
        <taxon>Gunneridae</taxon>
        <taxon>Pentapetalae</taxon>
        <taxon>asterids</taxon>
        <taxon>lamiids</taxon>
        <taxon>Lamiales</taxon>
        <taxon>Orobanchaceae</taxon>
        <taxon>Pedicularideae</taxon>
        <taxon>Castillejinae</taxon>
        <taxon>Castilleja</taxon>
    </lineage>
</organism>
<evidence type="ECO:0000256" key="1">
    <source>
        <dbReference type="ARBA" id="ARBA00010016"/>
    </source>
</evidence>
<feature type="compositionally biased region" description="Basic and acidic residues" evidence="2">
    <location>
        <begin position="94"/>
        <end position="108"/>
    </location>
</feature>
<feature type="compositionally biased region" description="Basic and acidic residues" evidence="2">
    <location>
        <begin position="115"/>
        <end position="129"/>
    </location>
</feature>
<sequence>MDICEPDKNGPHRRSRTREVSSRYKSPTPSARIGPKRCPSPNISRASSVSAPKRSVSAERKSPSTPSRPSTPVRDTSKTAGNKLPESLWPSTMQREKTVSRAPSDRTLRPSSNVSRKDEKPVDVTDKMKKSPSSSLPRMVTIAPSRRRLSLDGMSKPSHKSASDLLMLLSRDESGTEGLRRSSVDDRCSLWAQRPSSSRSRPASPSVSRGLSPLRAKAVNTPSRGTSPARVRPSSPSRNIQSSTPVLSFNADIKKAKKVASNVEDVHQLRLLHSRHLQWRFANAQTDAAMHSQKEQTERTLYSVWRIIVDLLDWTREKRSNLQQLKFKLKLYSILYGQTNKSYSTCTPQATFLDKWSSMERDHTNSLTWAIQDLQDSTLRIPVTGGAMVDIKNVEVAVCSAIDVMSSIGSPLCSIFSHVEGMNRLVSELAELAARERSMLEECESLLSSTDELQMEEYSLRTHLLQTIQAWKNDERSKYGY</sequence>
<keyword evidence="4" id="KW-1185">Reference proteome</keyword>
<dbReference type="PANTHER" id="PTHR31807:SF37">
    <property type="entry name" value="HAUS AUGMIN-LIKE COMPLEX SUBUNIT 8"/>
    <property type="match status" value="1"/>
</dbReference>
<feature type="compositionally biased region" description="Low complexity" evidence="2">
    <location>
        <begin position="227"/>
        <end position="238"/>
    </location>
</feature>
<dbReference type="PANTHER" id="PTHR31807">
    <property type="entry name" value="AUGMIN FAMILY MEMBER"/>
    <property type="match status" value="1"/>
</dbReference>
<feature type="region of interest" description="Disordered" evidence="2">
    <location>
        <begin position="1"/>
        <end position="163"/>
    </location>
</feature>
<dbReference type="EMBL" id="JAVIJP010000016">
    <property type="protein sequence ID" value="KAL3643006.1"/>
    <property type="molecule type" value="Genomic_DNA"/>
</dbReference>
<name>A0ABD3DMU8_9LAMI</name>
<comment type="similarity">
    <text evidence="1">Belongs to the QWRF family.</text>
</comment>
<proteinExistence type="inferred from homology"/>
<evidence type="ECO:0000313" key="4">
    <source>
        <dbReference type="Proteomes" id="UP001632038"/>
    </source>
</evidence>
<evidence type="ECO:0000256" key="2">
    <source>
        <dbReference type="SAM" id="MobiDB-lite"/>
    </source>
</evidence>
<comment type="caution">
    <text evidence="3">The sequence shown here is derived from an EMBL/GenBank/DDBJ whole genome shotgun (WGS) entry which is preliminary data.</text>
</comment>
<feature type="compositionally biased region" description="Low complexity" evidence="2">
    <location>
        <begin position="194"/>
        <end position="209"/>
    </location>
</feature>
<evidence type="ECO:0008006" key="5">
    <source>
        <dbReference type="Google" id="ProtNLM"/>
    </source>
</evidence>
<feature type="region of interest" description="Disordered" evidence="2">
    <location>
        <begin position="191"/>
        <end position="243"/>
    </location>
</feature>
<dbReference type="Proteomes" id="UP001632038">
    <property type="component" value="Unassembled WGS sequence"/>
</dbReference>
<reference evidence="4" key="1">
    <citation type="journal article" date="2024" name="IScience">
        <title>Strigolactones Initiate the Formation of Haustorium-like Structures in Castilleja.</title>
        <authorList>
            <person name="Buerger M."/>
            <person name="Peterson D."/>
            <person name="Chory J."/>
        </authorList>
    </citation>
    <scope>NUCLEOTIDE SEQUENCE [LARGE SCALE GENOMIC DNA]</scope>
</reference>
<dbReference type="InterPro" id="IPR007573">
    <property type="entry name" value="QWRF"/>
</dbReference>
<gene>
    <name evidence="3" type="ORF">CASFOL_013821</name>
</gene>